<accession>A0A6H0X650</accession>
<protein>
    <submittedName>
        <fullName evidence="1">Uncharacterized protein</fullName>
    </submittedName>
</protein>
<dbReference type="Proteomes" id="UP000503405">
    <property type="component" value="Segment"/>
</dbReference>
<name>A0A6H0X650_9CAUD</name>
<evidence type="ECO:0000313" key="1">
    <source>
        <dbReference type="EMBL" id="QIW89788.1"/>
    </source>
</evidence>
<gene>
    <name evidence="1" type="ORF">Izhevsk_107</name>
</gene>
<organism evidence="1 2">
    <name type="scientific">Bacillus phage Izhevsk</name>
    <dbReference type="NCBI Taxonomy" id="2724322"/>
    <lineage>
        <taxon>Viruses</taxon>
        <taxon>Duplodnaviria</taxon>
        <taxon>Heunggongvirae</taxon>
        <taxon>Uroviricota</taxon>
        <taxon>Caudoviricetes</taxon>
        <taxon>Joanripponvirinae</taxon>
        <taxon>Tsamsavirus</taxon>
        <taxon>Tsamsavirus izhevsk</taxon>
    </lineage>
</organism>
<reference evidence="1 2" key="1">
    <citation type="submission" date="2020-03" db="EMBL/GenBank/DDBJ databases">
        <authorList>
            <person name="Skorynina A."/>
            <person name="Kazantseva O."/>
            <person name="Baycher S."/>
            <person name="Piligrimova E."/>
            <person name="Kuliabin V."/>
            <person name="Shadrin A."/>
        </authorList>
    </citation>
    <scope>NUCLEOTIDE SEQUENCE [LARGE SCALE GENOMIC DNA]</scope>
</reference>
<dbReference type="EMBL" id="MT254578">
    <property type="protein sequence ID" value="QIW89788.1"/>
    <property type="molecule type" value="Genomic_DNA"/>
</dbReference>
<evidence type="ECO:0000313" key="2">
    <source>
        <dbReference type="Proteomes" id="UP000503405"/>
    </source>
</evidence>
<keyword evidence="2" id="KW-1185">Reference proteome</keyword>
<proteinExistence type="predicted"/>
<sequence>MQAFEVIYDIGGSSGNRVVLLVKDESYLEVALAEKTEYDNSRWSRIVHKKEIPLTRVMVKDLSITELLAWQRVVIVDEN</sequence>